<dbReference type="AlphaFoldDB" id="A0A2P2PV49"/>
<accession>A0A2P2PV49</accession>
<organism evidence="1">
    <name type="scientific">Rhizophora mucronata</name>
    <name type="common">Asiatic mangrove</name>
    <dbReference type="NCBI Taxonomy" id="61149"/>
    <lineage>
        <taxon>Eukaryota</taxon>
        <taxon>Viridiplantae</taxon>
        <taxon>Streptophyta</taxon>
        <taxon>Embryophyta</taxon>
        <taxon>Tracheophyta</taxon>
        <taxon>Spermatophyta</taxon>
        <taxon>Magnoliopsida</taxon>
        <taxon>eudicotyledons</taxon>
        <taxon>Gunneridae</taxon>
        <taxon>Pentapetalae</taxon>
        <taxon>rosids</taxon>
        <taxon>fabids</taxon>
        <taxon>Malpighiales</taxon>
        <taxon>Rhizophoraceae</taxon>
        <taxon>Rhizophora</taxon>
    </lineage>
</organism>
<sequence length="49" mass="6107">MKDQFITQIQYHTKEYKMSNFTAQPQAPQSYKPYYKLFSNLWFMCQFKK</sequence>
<name>A0A2P2PV49_RHIMU</name>
<proteinExistence type="predicted"/>
<evidence type="ECO:0000313" key="1">
    <source>
        <dbReference type="EMBL" id="MBX58600.1"/>
    </source>
</evidence>
<dbReference type="EMBL" id="GGEC01078116">
    <property type="protein sequence ID" value="MBX58600.1"/>
    <property type="molecule type" value="Transcribed_RNA"/>
</dbReference>
<protein>
    <submittedName>
        <fullName evidence="1">Uncharacterized protein</fullName>
    </submittedName>
</protein>
<reference evidence="1" key="1">
    <citation type="submission" date="2018-02" db="EMBL/GenBank/DDBJ databases">
        <title>Rhizophora mucronata_Transcriptome.</title>
        <authorList>
            <person name="Meera S.P."/>
            <person name="Sreeshan A."/>
            <person name="Augustine A."/>
        </authorList>
    </citation>
    <scope>NUCLEOTIDE SEQUENCE</scope>
    <source>
        <tissue evidence="1">Leaf</tissue>
    </source>
</reference>